<gene>
    <name evidence="3" type="ORF">FZEAL_1970</name>
</gene>
<dbReference type="Proteomes" id="UP000635477">
    <property type="component" value="Unassembled WGS sequence"/>
</dbReference>
<reference evidence="3" key="2">
    <citation type="submission" date="2020-05" db="EMBL/GenBank/DDBJ databases">
        <authorList>
            <person name="Kim H.-S."/>
            <person name="Proctor R.H."/>
            <person name="Brown D.W."/>
        </authorList>
    </citation>
    <scope>NUCLEOTIDE SEQUENCE</scope>
    <source>
        <strain evidence="3">NRRL 22465</strain>
    </source>
</reference>
<feature type="domain" description="Transcription regulator Rua1 C-terminal" evidence="2">
    <location>
        <begin position="411"/>
        <end position="511"/>
    </location>
</feature>
<dbReference type="OrthoDB" id="5595379at2759"/>
<organism evidence="3 4">
    <name type="scientific">Fusarium zealandicum</name>
    <dbReference type="NCBI Taxonomy" id="1053134"/>
    <lineage>
        <taxon>Eukaryota</taxon>
        <taxon>Fungi</taxon>
        <taxon>Dikarya</taxon>
        <taxon>Ascomycota</taxon>
        <taxon>Pezizomycotina</taxon>
        <taxon>Sordariomycetes</taxon>
        <taxon>Hypocreomycetidae</taxon>
        <taxon>Hypocreales</taxon>
        <taxon>Nectriaceae</taxon>
        <taxon>Fusarium</taxon>
        <taxon>Fusarium staphyleae species complex</taxon>
    </lineage>
</organism>
<feature type="region of interest" description="Disordered" evidence="1">
    <location>
        <begin position="1"/>
        <end position="32"/>
    </location>
</feature>
<evidence type="ECO:0000313" key="4">
    <source>
        <dbReference type="Proteomes" id="UP000635477"/>
    </source>
</evidence>
<feature type="region of interest" description="Disordered" evidence="1">
    <location>
        <begin position="174"/>
        <end position="246"/>
    </location>
</feature>
<protein>
    <recommendedName>
        <fullName evidence="2">Transcription regulator Rua1 C-terminal domain-containing protein</fullName>
    </recommendedName>
</protein>
<dbReference type="EMBL" id="JABEYC010000119">
    <property type="protein sequence ID" value="KAF4982398.1"/>
    <property type="molecule type" value="Genomic_DNA"/>
</dbReference>
<dbReference type="Pfam" id="PF14616">
    <property type="entry name" value="Rua1_C"/>
    <property type="match status" value="1"/>
</dbReference>
<comment type="caution">
    <text evidence="3">The sequence shown here is derived from an EMBL/GenBank/DDBJ whole genome shotgun (WGS) entry which is preliminary data.</text>
</comment>
<feature type="compositionally biased region" description="Low complexity" evidence="1">
    <location>
        <begin position="225"/>
        <end position="237"/>
    </location>
</feature>
<dbReference type="AlphaFoldDB" id="A0A8H4URL9"/>
<feature type="compositionally biased region" description="Polar residues" evidence="1">
    <location>
        <begin position="552"/>
        <end position="584"/>
    </location>
</feature>
<dbReference type="PANTHER" id="PTHR28125">
    <property type="entry name" value="MEIOTIC EXPRESSION UP-REGULATED PROTEIN 26"/>
    <property type="match status" value="1"/>
</dbReference>
<evidence type="ECO:0000256" key="1">
    <source>
        <dbReference type="SAM" id="MobiDB-lite"/>
    </source>
</evidence>
<accession>A0A8H4URL9</accession>
<proteinExistence type="predicted"/>
<keyword evidence="4" id="KW-1185">Reference proteome</keyword>
<dbReference type="InterPro" id="IPR028012">
    <property type="entry name" value="Rua1_C"/>
</dbReference>
<reference evidence="3" key="1">
    <citation type="journal article" date="2020" name="BMC Genomics">
        <title>Correction to: Identification and distribution of gene clusters required for synthesis of sphingolipid metabolism inhibitors in diverse species of the filamentous fungus Fusarium.</title>
        <authorList>
            <person name="Kim H.S."/>
            <person name="Lohmar J.M."/>
            <person name="Busman M."/>
            <person name="Brown D.W."/>
            <person name="Naumann T.A."/>
            <person name="Divon H.H."/>
            <person name="Lysoe E."/>
            <person name="Uhlig S."/>
            <person name="Proctor R.H."/>
        </authorList>
    </citation>
    <scope>NUCLEOTIDE SEQUENCE</scope>
    <source>
        <strain evidence="3">NRRL 22465</strain>
    </source>
</reference>
<evidence type="ECO:0000313" key="3">
    <source>
        <dbReference type="EMBL" id="KAF4982398.1"/>
    </source>
</evidence>
<evidence type="ECO:0000259" key="2">
    <source>
        <dbReference type="Pfam" id="PF14616"/>
    </source>
</evidence>
<feature type="region of interest" description="Disordered" evidence="1">
    <location>
        <begin position="517"/>
        <end position="584"/>
    </location>
</feature>
<feature type="compositionally biased region" description="Polar residues" evidence="1">
    <location>
        <begin position="1"/>
        <end position="27"/>
    </location>
</feature>
<name>A0A8H4URL9_9HYPO</name>
<sequence length="611" mass="67417">MNTTEFTDNDSVLGSDDMWSTPTTQSKPRPMPIYQGFSFCGSEQYSSVPSWDSSSVSFHQAPSDTMSRPMSMHQDFYPPSTMDNSSWMDKPAEDHFDLHGIDHDMNMGLGHPFTADESIPVLDLKYQGMVMDEDLMAMDDGSKNRRMSGSSFSMSTSGALSDIPSYDDFSTALSEAPSFSSDYPPPSNRTSLMSSTQLSPVASPRMAPQTRTELVRTQSRGRGGASPSPRPGVRSAPYSVEGPRLKRWSTGTYGTAASRKPAPYAYHPCSDAFNAHQQMCSGHSSPTVGAAPLPLNYGNLQAVQQAPFVVPSTPVFQRNSMLLPTQLPSQQPWHPDANQFAAPAPLLSHGLFRMLQSNGDPTSLTSHYADLSDPPDLYAALQEEQIPPPPEDMNPSDPDLMPREQELRFEGDLYTPRWVRGHGNKREGWCGICKPGRWLVLKNSAYWYDKSFSHGISAATGSSFQEPQQKRRMDGNPDVWEGLCGSCHEWIALVSSKKKGTTWFRHAYKCHTHLKVKDTPKRRRESSNARALAMSTMSKPKTEAQRPMTPQMPMSSIDAATTPTPATMSQITSHPQPQPQVTSILSSPHSYALNPMSGNVFATTEPFPNMI</sequence>
<feature type="compositionally biased region" description="Polar residues" evidence="1">
    <location>
        <begin position="209"/>
        <end position="218"/>
    </location>
</feature>
<feature type="compositionally biased region" description="Polar residues" evidence="1">
    <location>
        <begin position="188"/>
        <end position="200"/>
    </location>
</feature>
<dbReference type="PANTHER" id="PTHR28125:SF3">
    <property type="entry name" value="TRANSCRIPTION REGULATOR RUA1 C-TERMINAL DOMAIN-CONTAINING PROTEIN"/>
    <property type="match status" value="1"/>
</dbReference>